<dbReference type="OrthoDB" id="3424618at2759"/>
<keyword evidence="2" id="KW-1185">Reference proteome</keyword>
<accession>A0A167HW82</accession>
<evidence type="ECO:0000313" key="2">
    <source>
        <dbReference type="Proteomes" id="UP000076738"/>
    </source>
</evidence>
<dbReference type="Proteomes" id="UP000076738">
    <property type="component" value="Unassembled WGS sequence"/>
</dbReference>
<dbReference type="InterPro" id="IPR011990">
    <property type="entry name" value="TPR-like_helical_dom_sf"/>
</dbReference>
<gene>
    <name evidence="1" type="ORF">CALVIDRAFT_567632</name>
</gene>
<evidence type="ECO:0000313" key="1">
    <source>
        <dbReference type="EMBL" id="KZO92049.1"/>
    </source>
</evidence>
<dbReference type="STRING" id="1330018.A0A167HW82"/>
<dbReference type="AlphaFoldDB" id="A0A167HW82"/>
<reference evidence="1 2" key="1">
    <citation type="journal article" date="2016" name="Mol. Biol. Evol.">
        <title>Comparative Genomics of Early-Diverging Mushroom-Forming Fungi Provides Insights into the Origins of Lignocellulose Decay Capabilities.</title>
        <authorList>
            <person name="Nagy L.G."/>
            <person name="Riley R."/>
            <person name="Tritt A."/>
            <person name="Adam C."/>
            <person name="Daum C."/>
            <person name="Floudas D."/>
            <person name="Sun H."/>
            <person name="Yadav J.S."/>
            <person name="Pangilinan J."/>
            <person name="Larsson K.H."/>
            <person name="Matsuura K."/>
            <person name="Barry K."/>
            <person name="Labutti K."/>
            <person name="Kuo R."/>
            <person name="Ohm R.A."/>
            <person name="Bhattacharya S.S."/>
            <person name="Shirouzu T."/>
            <person name="Yoshinaga Y."/>
            <person name="Martin F.M."/>
            <person name="Grigoriev I.V."/>
            <person name="Hibbett D.S."/>
        </authorList>
    </citation>
    <scope>NUCLEOTIDE SEQUENCE [LARGE SCALE GENOMIC DNA]</scope>
    <source>
        <strain evidence="1 2">TUFC12733</strain>
    </source>
</reference>
<sequence length="857" mass="98220">MRALVFACRARVRTRTVTSCVKKEPWITRRWITTPKVLTDDFDDEFPLATLSLEEDVDQIEREMDDSKWMSFQAEKKWLDRVITPAVRLAQDTTQRALRQSIYTGDMHQVENAYIEFRDSSINLKSETAVDSAHSGLFAVPSTRVQSLLVAREELSLYSTRPANRIKAAIDQDLHHVWLPMMNCNSHNDLAHVVKRLARLNYLEDAAATLTRYARGEGVSSNPELLRQAAVANNMWKTIFGWHLLRKSSPEAISKLLLHATGLGLPVDRVVCAHIIRYYLRCQPHPHEELATCFDLMSDSQVEFEEHGLKLLWMLKTGSKADIDGLVRIIKQSGGLDSLHPATLNGLVIYEARRGNWQHVQRYLERIRSKAFLIEYDALLGLAGFPELDLAHSPTTIATRDGDRGHSRSPLIWWLKVQQSLQSTEFGLEDRIKEAVAICSTAQEYLEPLETISLLPPVLSHILREGHANDPMVDQSTGKIAFITKIYDNLVWPDPRTVRRRQQLLPVFRTIKRLLQLFLDDGDVNRFTLLCIQASIFQFQLRSTRLYGFFTQIMKRRPSWEEAATYYEQLQLLQSDGEVYACLRDILHIPGNSAQPYPSAKFFGRLVKNCNYDQKRRLMKILLRRYLDFVRTNVAFEYQEKIPGHKAAIGAQVRSLHAMVPEEPGWDDLVERQCRTLLMTAYFYTDQFDEAVAIWKGFGEDRQDESHTIASFIDGCGRHYKVQIAEEVWDAMRARRQPTANVLGARLECLCRHSKASFERARDIFLFDMGAGGGLPAADLGCARIILSFAPRYKALEDTKVMIKTHLPDIWMQIRETLSERTVSSNRPKRALFLGATVDTSNLNRPVVHKPQRQRSS</sequence>
<organism evidence="1 2">
    <name type="scientific">Calocera viscosa (strain TUFC12733)</name>
    <dbReference type="NCBI Taxonomy" id="1330018"/>
    <lineage>
        <taxon>Eukaryota</taxon>
        <taxon>Fungi</taxon>
        <taxon>Dikarya</taxon>
        <taxon>Basidiomycota</taxon>
        <taxon>Agaricomycotina</taxon>
        <taxon>Dacrymycetes</taxon>
        <taxon>Dacrymycetales</taxon>
        <taxon>Dacrymycetaceae</taxon>
        <taxon>Calocera</taxon>
    </lineage>
</organism>
<dbReference type="Gene3D" id="1.25.40.10">
    <property type="entry name" value="Tetratricopeptide repeat domain"/>
    <property type="match status" value="1"/>
</dbReference>
<proteinExistence type="predicted"/>
<protein>
    <submittedName>
        <fullName evidence="1">Uncharacterized protein</fullName>
    </submittedName>
</protein>
<name>A0A167HW82_CALVF</name>
<dbReference type="EMBL" id="KV417314">
    <property type="protein sequence ID" value="KZO92049.1"/>
    <property type="molecule type" value="Genomic_DNA"/>
</dbReference>